<dbReference type="Proteomes" id="UP001152598">
    <property type="component" value="Unassembled WGS sequence"/>
</dbReference>
<protein>
    <submittedName>
        <fullName evidence="1">DUF4238 domain-containing protein</fullName>
    </submittedName>
</protein>
<sequence length="263" mass="30683">MPPKKRKQHFVPQHLQKNFAIDDNRKRVRIYLLKSKRFIETPIRDNLQSSYFYGKSEKVETIFSDEIESPVSSTIDEMIKNPKKFMRKNKILDEETLRYFYTLRNRSLAISIILDEITDQIMQQWEDSTNPDNDNSQNALIKEFQETMVETHELRGLGALVEPIGESRDDIYNGKYMLVKSEKILYLSDKANTSVFPLSPYVLLILGNMVDTVKELFRTRSKSFIIDFFNSLTINNATNVVIVGNETTLKDIERLEKIPSKLS</sequence>
<comment type="caution">
    <text evidence="1">The sequence shown here is derived from an EMBL/GenBank/DDBJ whole genome shotgun (WGS) entry which is preliminary data.</text>
</comment>
<proteinExistence type="predicted"/>
<organism evidence="1 2">
    <name type="scientific">Lactococcus lactis</name>
    <dbReference type="NCBI Taxonomy" id="1358"/>
    <lineage>
        <taxon>Bacteria</taxon>
        <taxon>Bacillati</taxon>
        <taxon>Bacillota</taxon>
        <taxon>Bacilli</taxon>
        <taxon>Lactobacillales</taxon>
        <taxon>Streptococcaceae</taxon>
        <taxon>Lactococcus</taxon>
    </lineage>
</organism>
<dbReference type="AlphaFoldDB" id="A0AAP3Z342"/>
<reference evidence="1" key="1">
    <citation type="submission" date="2022-10" db="EMBL/GenBank/DDBJ databases">
        <authorList>
            <person name="Turner M.S."/>
            <person name="Huang W."/>
        </authorList>
    </citation>
    <scope>NUCLEOTIDE SEQUENCE</scope>
    <source>
        <strain evidence="1">54</strain>
    </source>
</reference>
<accession>A0AAP3Z342</accession>
<evidence type="ECO:0000313" key="2">
    <source>
        <dbReference type="Proteomes" id="UP001152598"/>
    </source>
</evidence>
<dbReference type="InterPro" id="IPR025332">
    <property type="entry name" value="DUF4238"/>
</dbReference>
<dbReference type="Pfam" id="PF14022">
    <property type="entry name" value="DUF4238"/>
    <property type="match status" value="1"/>
</dbReference>
<reference evidence="1" key="2">
    <citation type="journal article" date="2023" name="Food Microbiol.">
        <title>Evaluation of the fermentation potential of lactic acid bacteria isolated from herbs, fruits and vegetables as starter cultures in nut-based milk alternatives.</title>
        <authorList>
            <person name="Huang W."/>
            <person name="Dong A."/>
            <person name="Pham H.T."/>
            <person name="Zhou C."/>
            <person name="Huo Z."/>
            <person name="Watjen A.P."/>
            <person name="Prakash S."/>
            <person name="Bang-Berthelsen C.H."/>
            <person name="Turner M.S."/>
        </authorList>
    </citation>
    <scope>NUCLEOTIDE SEQUENCE</scope>
    <source>
        <strain evidence="1">54</strain>
    </source>
</reference>
<dbReference type="EMBL" id="JAOWLV010000010">
    <property type="protein sequence ID" value="MDG4977470.1"/>
    <property type="molecule type" value="Genomic_DNA"/>
</dbReference>
<name>A0AAP3Z342_9LACT</name>
<evidence type="ECO:0000313" key="1">
    <source>
        <dbReference type="EMBL" id="MDG4977470.1"/>
    </source>
</evidence>
<gene>
    <name evidence="1" type="ORF">OGZ50_12080</name>
</gene>